<organism evidence="1 2">
    <name type="scientific">Mytilus coruscus</name>
    <name type="common">Sea mussel</name>
    <dbReference type="NCBI Taxonomy" id="42192"/>
    <lineage>
        <taxon>Eukaryota</taxon>
        <taxon>Metazoa</taxon>
        <taxon>Spiralia</taxon>
        <taxon>Lophotrochozoa</taxon>
        <taxon>Mollusca</taxon>
        <taxon>Bivalvia</taxon>
        <taxon>Autobranchia</taxon>
        <taxon>Pteriomorphia</taxon>
        <taxon>Mytilida</taxon>
        <taxon>Mytiloidea</taxon>
        <taxon>Mytilidae</taxon>
        <taxon>Mytilinae</taxon>
        <taxon>Mytilus</taxon>
    </lineage>
</organism>
<sequence>MIAECLFDRSLEVIFFMFNNSIDIIPMNIMNKSSDDYEWQPPTEAERKIIQARRERSDKISSIMGEYLLKGYKMLGSTCQFCETILLETPVGEKYCIACKELDEDTQENIPEEFQENNPVFQAEASEQSLRGEERQERSDAISKLLGDYLLKGYKMLGSTCSKCDTILLQGKGRNEKDLCVSCEILNDGKDNTPTAVTTSSSSEMLPNTAAIPSSARFANSDTMSSPAMLRNATAMSSRPIQTVTRTTSRSQYTSTLSFTEDVLRHKIEWATQQLESSSSVDYSIQICNLIKSAADAFSSLQTIKFTNE</sequence>
<dbReference type="Proteomes" id="UP000507470">
    <property type="component" value="Unassembled WGS sequence"/>
</dbReference>
<reference evidence="1 2" key="1">
    <citation type="submission" date="2020-06" db="EMBL/GenBank/DDBJ databases">
        <authorList>
            <person name="Li R."/>
            <person name="Bekaert M."/>
        </authorList>
    </citation>
    <scope>NUCLEOTIDE SEQUENCE [LARGE SCALE GENOMIC DNA]</scope>
    <source>
        <strain evidence="2">wild</strain>
    </source>
</reference>
<evidence type="ECO:0008006" key="3">
    <source>
        <dbReference type="Google" id="ProtNLM"/>
    </source>
</evidence>
<name>A0A6J8C6H4_MYTCO</name>
<dbReference type="PANTHER" id="PTHR16537">
    <property type="entry name" value="SJOEGREN SYNDROME/SCLERODERMA AUTOANTIGEN 1"/>
    <property type="match status" value="1"/>
</dbReference>
<dbReference type="PANTHER" id="PTHR16537:SF1">
    <property type="entry name" value="PROTEIN ZNRD2"/>
    <property type="match status" value="1"/>
</dbReference>
<dbReference type="Pfam" id="PF06677">
    <property type="entry name" value="Auto_anti-p27"/>
    <property type="match status" value="2"/>
</dbReference>
<dbReference type="InterPro" id="IPR051888">
    <property type="entry name" value="UPF0148_domain"/>
</dbReference>
<dbReference type="EMBL" id="CACVKT020004598">
    <property type="protein sequence ID" value="CAC5390669.1"/>
    <property type="molecule type" value="Genomic_DNA"/>
</dbReference>
<dbReference type="AlphaFoldDB" id="A0A6J8C6H4"/>
<dbReference type="OrthoDB" id="28939at2759"/>
<keyword evidence="2" id="KW-1185">Reference proteome</keyword>
<gene>
    <name evidence="1" type="ORF">MCOR_25755</name>
</gene>
<proteinExistence type="predicted"/>
<dbReference type="InterPro" id="IPR009563">
    <property type="entry name" value="SSSCA1"/>
</dbReference>
<protein>
    <recommendedName>
        <fullName evidence="3">Sjoegren syndrome/scleroderma autoantigen 1</fullName>
    </recommendedName>
</protein>
<evidence type="ECO:0000313" key="1">
    <source>
        <dbReference type="EMBL" id="CAC5390669.1"/>
    </source>
</evidence>
<accession>A0A6J8C6H4</accession>
<evidence type="ECO:0000313" key="2">
    <source>
        <dbReference type="Proteomes" id="UP000507470"/>
    </source>
</evidence>